<accession>A0A453SZ45</accession>
<dbReference type="Proteomes" id="UP000015105">
    <property type="component" value="Chromosome 7D"/>
</dbReference>
<organism evidence="2 3">
    <name type="scientific">Aegilops tauschii subsp. strangulata</name>
    <name type="common">Goatgrass</name>
    <dbReference type="NCBI Taxonomy" id="200361"/>
    <lineage>
        <taxon>Eukaryota</taxon>
        <taxon>Viridiplantae</taxon>
        <taxon>Streptophyta</taxon>
        <taxon>Embryophyta</taxon>
        <taxon>Tracheophyta</taxon>
        <taxon>Spermatophyta</taxon>
        <taxon>Magnoliopsida</taxon>
        <taxon>Liliopsida</taxon>
        <taxon>Poales</taxon>
        <taxon>Poaceae</taxon>
        <taxon>BOP clade</taxon>
        <taxon>Pooideae</taxon>
        <taxon>Triticodae</taxon>
        <taxon>Triticeae</taxon>
        <taxon>Triticinae</taxon>
        <taxon>Aegilops</taxon>
    </lineage>
</organism>
<reference evidence="2" key="4">
    <citation type="submission" date="2019-03" db="UniProtKB">
        <authorList>
            <consortium name="EnsemblPlants"/>
        </authorList>
    </citation>
    <scope>IDENTIFICATION</scope>
</reference>
<evidence type="ECO:0000313" key="3">
    <source>
        <dbReference type="Proteomes" id="UP000015105"/>
    </source>
</evidence>
<keyword evidence="3" id="KW-1185">Reference proteome</keyword>
<dbReference type="AlphaFoldDB" id="A0A453SZ45"/>
<dbReference type="STRING" id="200361.A0A453SZ45"/>
<name>A0A453SZ45_AEGTS</name>
<protein>
    <recommendedName>
        <fullName evidence="1">Reverse transcriptase domain-containing protein</fullName>
    </recommendedName>
</protein>
<dbReference type="Pfam" id="PF00078">
    <property type="entry name" value="RVT_1"/>
    <property type="match status" value="1"/>
</dbReference>
<dbReference type="EnsemblPlants" id="AET7Gv21159900.5">
    <property type="protein sequence ID" value="AET7Gv21159900.5"/>
    <property type="gene ID" value="AET7Gv21159900"/>
</dbReference>
<reference evidence="2" key="5">
    <citation type="journal article" date="2021" name="G3 (Bethesda)">
        <title>Aegilops tauschii genome assembly Aet v5.0 features greater sequence contiguity and improved annotation.</title>
        <authorList>
            <person name="Wang L."/>
            <person name="Zhu T."/>
            <person name="Rodriguez J.C."/>
            <person name="Deal K.R."/>
            <person name="Dubcovsky J."/>
            <person name="McGuire P.E."/>
            <person name="Lux T."/>
            <person name="Spannagl M."/>
            <person name="Mayer K.F.X."/>
            <person name="Baldrich P."/>
            <person name="Meyers B.C."/>
            <person name="Huo N."/>
            <person name="Gu Y.Q."/>
            <person name="Zhou H."/>
            <person name="Devos K.M."/>
            <person name="Bennetzen J.L."/>
            <person name="Unver T."/>
            <person name="Budak H."/>
            <person name="Gulick P.J."/>
            <person name="Galiba G."/>
            <person name="Kalapos B."/>
            <person name="Nelson D.R."/>
            <person name="Li P."/>
            <person name="You F.M."/>
            <person name="Luo M.C."/>
            <person name="Dvorak J."/>
        </authorList>
    </citation>
    <scope>NUCLEOTIDE SEQUENCE [LARGE SCALE GENOMIC DNA]</scope>
    <source>
        <strain evidence="2">cv. AL8/78</strain>
    </source>
</reference>
<reference evidence="2" key="3">
    <citation type="journal article" date="2017" name="Nature">
        <title>Genome sequence of the progenitor of the wheat D genome Aegilops tauschii.</title>
        <authorList>
            <person name="Luo M.C."/>
            <person name="Gu Y.Q."/>
            <person name="Puiu D."/>
            <person name="Wang H."/>
            <person name="Twardziok S.O."/>
            <person name="Deal K.R."/>
            <person name="Huo N."/>
            <person name="Zhu T."/>
            <person name="Wang L."/>
            <person name="Wang Y."/>
            <person name="McGuire P.E."/>
            <person name="Liu S."/>
            <person name="Long H."/>
            <person name="Ramasamy R.K."/>
            <person name="Rodriguez J.C."/>
            <person name="Van S.L."/>
            <person name="Yuan L."/>
            <person name="Wang Z."/>
            <person name="Xia Z."/>
            <person name="Xiao L."/>
            <person name="Anderson O.D."/>
            <person name="Ouyang S."/>
            <person name="Liang Y."/>
            <person name="Zimin A.V."/>
            <person name="Pertea G."/>
            <person name="Qi P."/>
            <person name="Bennetzen J.L."/>
            <person name="Dai X."/>
            <person name="Dawson M.W."/>
            <person name="Muller H.G."/>
            <person name="Kugler K."/>
            <person name="Rivarola-Duarte L."/>
            <person name="Spannagl M."/>
            <person name="Mayer K.F.X."/>
            <person name="Lu F.H."/>
            <person name="Bevan M.W."/>
            <person name="Leroy P."/>
            <person name="Li P."/>
            <person name="You F.M."/>
            <person name="Sun Q."/>
            <person name="Liu Z."/>
            <person name="Lyons E."/>
            <person name="Wicker T."/>
            <person name="Salzberg S.L."/>
            <person name="Devos K.M."/>
            <person name="Dvorak J."/>
        </authorList>
    </citation>
    <scope>NUCLEOTIDE SEQUENCE [LARGE SCALE GENOMIC DNA]</scope>
    <source>
        <strain evidence="2">cv. AL8/78</strain>
    </source>
</reference>
<dbReference type="CDD" id="cd01650">
    <property type="entry name" value="RT_nLTR_like"/>
    <property type="match status" value="1"/>
</dbReference>
<dbReference type="InterPro" id="IPR043502">
    <property type="entry name" value="DNA/RNA_pol_sf"/>
</dbReference>
<dbReference type="InterPro" id="IPR000477">
    <property type="entry name" value="RT_dom"/>
</dbReference>
<dbReference type="SUPFAM" id="SSF56672">
    <property type="entry name" value="DNA/RNA polymerases"/>
    <property type="match status" value="1"/>
</dbReference>
<dbReference type="PROSITE" id="PS50878">
    <property type="entry name" value="RT_POL"/>
    <property type="match status" value="1"/>
</dbReference>
<dbReference type="PANTHER" id="PTHR19446">
    <property type="entry name" value="REVERSE TRANSCRIPTASES"/>
    <property type="match status" value="1"/>
</dbReference>
<reference evidence="3" key="1">
    <citation type="journal article" date="2014" name="Science">
        <title>Ancient hybridizations among the ancestral genomes of bread wheat.</title>
        <authorList>
            <consortium name="International Wheat Genome Sequencing Consortium,"/>
            <person name="Marcussen T."/>
            <person name="Sandve S.R."/>
            <person name="Heier L."/>
            <person name="Spannagl M."/>
            <person name="Pfeifer M."/>
            <person name="Jakobsen K.S."/>
            <person name="Wulff B.B."/>
            <person name="Steuernagel B."/>
            <person name="Mayer K.F."/>
            <person name="Olsen O.A."/>
        </authorList>
    </citation>
    <scope>NUCLEOTIDE SEQUENCE [LARGE SCALE GENOMIC DNA]</scope>
    <source>
        <strain evidence="3">cv. AL8/78</strain>
    </source>
</reference>
<dbReference type="Gramene" id="AET7Gv21159900.5">
    <property type="protein sequence ID" value="AET7Gv21159900.5"/>
    <property type="gene ID" value="AET7Gv21159900"/>
</dbReference>
<proteinExistence type="predicted"/>
<evidence type="ECO:0000259" key="1">
    <source>
        <dbReference type="PROSITE" id="PS50878"/>
    </source>
</evidence>
<sequence>TLFPKRADARGLGDFRPISLIHLVAKIFAKVLSLRLAPKLCSLVSTCQNAFIPRRSLHDNFILVRQSARLLHQLGAPRALLKMDLARAFDTMSWPFLFEVLRQYGFGHRFMEWIAILLSSASTKVLINGDPSPPPIWHRCGLRQGDPVSPQLFVLAVDTLGRLLRRATELGVLQRLHPRRPVPSVSLYADDVILFCHPTVGDITAVKSILLLFGRASSLLVNYAKSSATLIRCAADDVAPAVNLLGCPLAEFPITYLGILLTLHRPTAAQLQPVVDKTAGMLPTWKAHLMNKASRLAFVKAILSAIPIH</sequence>
<feature type="domain" description="Reverse transcriptase" evidence="1">
    <location>
        <begin position="1"/>
        <end position="261"/>
    </location>
</feature>
<evidence type="ECO:0000313" key="2">
    <source>
        <dbReference type="EnsemblPlants" id="AET7Gv21159900.5"/>
    </source>
</evidence>
<reference evidence="3" key="2">
    <citation type="journal article" date="2017" name="Nat. Plants">
        <title>The Aegilops tauschii genome reveals multiple impacts of transposons.</title>
        <authorList>
            <person name="Zhao G."/>
            <person name="Zou C."/>
            <person name="Li K."/>
            <person name="Wang K."/>
            <person name="Li T."/>
            <person name="Gao L."/>
            <person name="Zhang X."/>
            <person name="Wang H."/>
            <person name="Yang Z."/>
            <person name="Liu X."/>
            <person name="Jiang W."/>
            <person name="Mao L."/>
            <person name="Kong X."/>
            <person name="Jiao Y."/>
            <person name="Jia J."/>
        </authorList>
    </citation>
    <scope>NUCLEOTIDE SEQUENCE [LARGE SCALE GENOMIC DNA]</scope>
    <source>
        <strain evidence="3">cv. AL8/78</strain>
    </source>
</reference>